<feature type="compositionally biased region" description="Acidic residues" evidence="1">
    <location>
        <begin position="138"/>
        <end position="147"/>
    </location>
</feature>
<keyword evidence="4" id="KW-1185">Reference proteome</keyword>
<feature type="signal peptide" evidence="2">
    <location>
        <begin position="1"/>
        <end position="20"/>
    </location>
</feature>
<keyword evidence="2" id="KW-0732">Signal</keyword>
<gene>
    <name evidence="3" type="ORF">GBAR_LOCUS29372</name>
</gene>
<comment type="caution">
    <text evidence="3">The sequence shown here is derived from an EMBL/GenBank/DDBJ whole genome shotgun (WGS) entry which is preliminary data.</text>
</comment>
<protein>
    <submittedName>
        <fullName evidence="3">Uncharacterized protein</fullName>
    </submittedName>
</protein>
<evidence type="ECO:0000256" key="1">
    <source>
        <dbReference type="SAM" id="MobiDB-lite"/>
    </source>
</evidence>
<feature type="region of interest" description="Disordered" evidence="1">
    <location>
        <begin position="138"/>
        <end position="184"/>
    </location>
</feature>
<evidence type="ECO:0000256" key="2">
    <source>
        <dbReference type="SAM" id="SignalP"/>
    </source>
</evidence>
<evidence type="ECO:0000313" key="4">
    <source>
        <dbReference type="Proteomes" id="UP001174909"/>
    </source>
</evidence>
<dbReference type="Proteomes" id="UP001174909">
    <property type="component" value="Unassembled WGS sequence"/>
</dbReference>
<evidence type="ECO:0000313" key="3">
    <source>
        <dbReference type="EMBL" id="CAI8053762.1"/>
    </source>
</evidence>
<name>A0AA35TTP8_GEOBA</name>
<reference evidence="3" key="1">
    <citation type="submission" date="2023-03" db="EMBL/GenBank/DDBJ databases">
        <authorList>
            <person name="Steffen K."/>
            <person name="Cardenas P."/>
        </authorList>
    </citation>
    <scope>NUCLEOTIDE SEQUENCE</scope>
</reference>
<proteinExistence type="predicted"/>
<feature type="chain" id="PRO_5041464120" evidence="2">
    <location>
        <begin position="21"/>
        <end position="430"/>
    </location>
</feature>
<accession>A0AA35TTP8</accession>
<dbReference type="EMBL" id="CASHTH010004120">
    <property type="protein sequence ID" value="CAI8053762.1"/>
    <property type="molecule type" value="Genomic_DNA"/>
</dbReference>
<feature type="compositionally biased region" description="Acidic residues" evidence="1">
    <location>
        <begin position="172"/>
        <end position="184"/>
    </location>
</feature>
<sequence>MKLLLTISLGLLALSLPALCWPQYEVPQYQFEDPETPQRDIDVDALMQDEVDYGYPQEDGPANVVEEELRRMQLINANRAAWNEDAMVEQRGSLSLNHHSSSISFEKYYWRMKLLLTISLGLLALSLPAICWPQTDDDLPPESEMQQDNDYGYLQQDDNDQGMAEREGEMQQNDDDGYLQQDDDDQGMAEREGEMQQDNDYGYLQQAYGVKRNNDELADLTSDDTEMPDEDSAKQLMTQLAEVNQDDEEAMEQVKVLMSGSTVGLRLSGCGRWLTCRSRFCSSTYAACAAARFKMFKSRPGPILTGDFIGLHYSYGRPSWFSLKNCVGQKSVCPGTPSVFGFKTCPLWHTCQTEVFQIYAKGKGLGARITNKDIVALYHPGVTASGFVQFLSSKVRLSQCLLQKSGNCRPPSVSAFHRCKADTVQINIFR</sequence>
<organism evidence="3 4">
    <name type="scientific">Geodia barretti</name>
    <name type="common">Barrett's horny sponge</name>
    <dbReference type="NCBI Taxonomy" id="519541"/>
    <lineage>
        <taxon>Eukaryota</taxon>
        <taxon>Metazoa</taxon>
        <taxon>Porifera</taxon>
        <taxon>Demospongiae</taxon>
        <taxon>Heteroscleromorpha</taxon>
        <taxon>Tetractinellida</taxon>
        <taxon>Astrophorina</taxon>
        <taxon>Geodiidae</taxon>
        <taxon>Geodia</taxon>
    </lineage>
</organism>
<dbReference type="AlphaFoldDB" id="A0AA35TTP8"/>